<dbReference type="SUPFAM" id="SSF49373">
    <property type="entry name" value="Invasin/intimin cell-adhesion fragments"/>
    <property type="match status" value="1"/>
</dbReference>
<evidence type="ECO:0000256" key="8">
    <source>
        <dbReference type="SAM" id="SignalP"/>
    </source>
</evidence>
<feature type="signal peptide" evidence="8">
    <location>
        <begin position="1"/>
        <end position="28"/>
    </location>
</feature>
<dbReference type="NCBIfam" id="TIGR02543">
    <property type="entry name" value="List_Bact_rpt"/>
    <property type="match status" value="1"/>
</dbReference>
<gene>
    <name evidence="10" type="ORF">NE619_14500</name>
</gene>
<dbReference type="InterPro" id="IPR023828">
    <property type="entry name" value="Peptidase_S8_Ser-AS"/>
</dbReference>
<evidence type="ECO:0000256" key="2">
    <source>
        <dbReference type="ARBA" id="ARBA00011073"/>
    </source>
</evidence>
<feature type="active site" description="Charge relay system" evidence="6">
    <location>
        <position position="391"/>
    </location>
</feature>
<reference evidence="10 11" key="1">
    <citation type="submission" date="2022-06" db="EMBL/GenBank/DDBJ databases">
        <title>Isolation of gut microbiota from human fecal samples.</title>
        <authorList>
            <person name="Pamer E.G."/>
            <person name="Barat B."/>
            <person name="Waligurski E."/>
            <person name="Medina S."/>
            <person name="Paddock L."/>
            <person name="Mostad J."/>
        </authorList>
    </citation>
    <scope>NUCLEOTIDE SEQUENCE [LARGE SCALE GENOMIC DNA]</scope>
    <source>
        <strain evidence="10 11">SL.3.17</strain>
    </source>
</reference>
<dbReference type="Gene3D" id="2.60.40.4270">
    <property type="entry name" value="Listeria-Bacteroides repeat domain"/>
    <property type="match status" value="1"/>
</dbReference>
<evidence type="ECO:0000259" key="9">
    <source>
        <dbReference type="PROSITE" id="PS50853"/>
    </source>
</evidence>
<dbReference type="InterPro" id="IPR003343">
    <property type="entry name" value="Big_2"/>
</dbReference>
<dbReference type="InterPro" id="IPR015500">
    <property type="entry name" value="Peptidase_S8_subtilisin-rel"/>
</dbReference>
<evidence type="ECO:0000256" key="1">
    <source>
        <dbReference type="ARBA" id="ARBA00004196"/>
    </source>
</evidence>
<dbReference type="Pfam" id="PF09479">
    <property type="entry name" value="Flg_new"/>
    <property type="match status" value="1"/>
</dbReference>
<keyword evidence="11" id="KW-1185">Reference proteome</keyword>
<proteinExistence type="inferred from homology"/>
<sequence length="699" mass="75407">MKEMQKNMKRRALSLITAICLLVSVSFAGLEGTAAYAAEKQSEAISGDYAEDQVIVVFEEDVSKKEAAKIVDKKDGEELTVLNTTQDEVTAVVELPEKQAVKDAIEIYERDPGVAYAQPNYRYELMNSGAAAGAEQSYGKATAINDALRSSLWHLDTIQAQDAWNLAGKAPHNAARVAVLDTGVDLSHPDLQQNLRASLCKDTSYGNQRDLIGDDDGHGTHVAGIIAATANNGLGVAGVASGTDNQNVELIAVDIYRYDCPEGKVEKAGNYAFSDGILAGIDYAVGLKADVINMSMALNQNDAAVHQHIKNAANQNITIVCSAGNTSSDEEQYPSDYEQCISVIATDRNNKRTNFSNYGPKKDLSAPGQGIVSTCPTALNSTGYIAFSGTSMAAPMVSGAAALLYSVRPNLSPDRVKELLYTTATDIYAKGRDNDSGYGIVNAYRAIAKLLSDSYAVEVKLNKSRITLNRGRSETLSATVILGTKNVGILWNSEDPSIAHVDASGKVTARRGGRVTVTAKANDNLGISASCQVTIPYIITYYLNGGINNAANPSGYYGSVTPRNPTRKGYVFAGWYNSSSYRTKVTSFSGGDQTLYAKWTKVKTGRTSIKKLKQKSKTKLKVTYKKISGAKGYQITYSTSKKFSKKKTKSVTVKGTSKTLSKLKKGKTYYVKARAYKTDSVGAKVYGKYSKVKKIRMKR</sequence>
<evidence type="ECO:0000256" key="7">
    <source>
        <dbReference type="RuleBase" id="RU003355"/>
    </source>
</evidence>
<dbReference type="EMBL" id="JANFXK010000018">
    <property type="protein sequence ID" value="MCQ4637943.1"/>
    <property type="molecule type" value="Genomic_DNA"/>
</dbReference>
<dbReference type="PANTHER" id="PTHR43806">
    <property type="entry name" value="PEPTIDASE S8"/>
    <property type="match status" value="1"/>
</dbReference>
<dbReference type="InterPro" id="IPR050131">
    <property type="entry name" value="Peptidase_S8_subtilisin-like"/>
</dbReference>
<dbReference type="PANTHER" id="PTHR43806:SF11">
    <property type="entry name" value="CEREVISIN-RELATED"/>
    <property type="match status" value="1"/>
</dbReference>
<comment type="similarity">
    <text evidence="2 6 7">Belongs to the peptidase S8 family.</text>
</comment>
<dbReference type="InterPro" id="IPR042229">
    <property type="entry name" value="Listeria/Bacterioides_rpt_sf"/>
</dbReference>
<dbReference type="PROSITE" id="PS00138">
    <property type="entry name" value="SUBTILASE_SER"/>
    <property type="match status" value="1"/>
</dbReference>
<dbReference type="PROSITE" id="PS00136">
    <property type="entry name" value="SUBTILASE_ASP"/>
    <property type="match status" value="1"/>
</dbReference>
<dbReference type="InterPro" id="IPR023827">
    <property type="entry name" value="Peptidase_S8_Asp-AS"/>
</dbReference>
<comment type="subcellular location">
    <subcellularLocation>
        <location evidence="1">Cell envelope</location>
    </subcellularLocation>
</comment>
<dbReference type="InterPro" id="IPR000209">
    <property type="entry name" value="Peptidase_S8/S53_dom"/>
</dbReference>
<dbReference type="InterPro" id="IPR022398">
    <property type="entry name" value="Peptidase_S8_His-AS"/>
</dbReference>
<organism evidence="10 11">
    <name type="scientific">Anaerovorax odorimutans</name>
    <dbReference type="NCBI Taxonomy" id="109327"/>
    <lineage>
        <taxon>Bacteria</taxon>
        <taxon>Bacillati</taxon>
        <taxon>Bacillota</taxon>
        <taxon>Clostridia</taxon>
        <taxon>Peptostreptococcales</taxon>
        <taxon>Anaerovoracaceae</taxon>
        <taxon>Anaerovorax</taxon>
    </lineage>
</organism>
<accession>A0ABT1RRZ2</accession>
<dbReference type="PROSITE" id="PS00137">
    <property type="entry name" value="SUBTILASE_HIS"/>
    <property type="match status" value="1"/>
</dbReference>
<dbReference type="InterPro" id="IPR054399">
    <property type="entry name" value="Fervidolysin-like_N_prodom"/>
</dbReference>
<dbReference type="InterPro" id="IPR036852">
    <property type="entry name" value="Peptidase_S8/S53_dom_sf"/>
</dbReference>
<dbReference type="InterPro" id="IPR036116">
    <property type="entry name" value="FN3_sf"/>
</dbReference>
<dbReference type="PRINTS" id="PR00723">
    <property type="entry name" value="SUBTILISIN"/>
</dbReference>
<comment type="caution">
    <text evidence="10">The sequence shown here is derived from an EMBL/GenBank/DDBJ whole genome shotgun (WGS) entry which is preliminary data.</text>
</comment>
<evidence type="ECO:0000256" key="4">
    <source>
        <dbReference type="ARBA" id="ARBA00022801"/>
    </source>
</evidence>
<dbReference type="PROSITE" id="PS50853">
    <property type="entry name" value="FN3"/>
    <property type="match status" value="1"/>
</dbReference>
<evidence type="ECO:0000313" key="11">
    <source>
        <dbReference type="Proteomes" id="UP001524502"/>
    </source>
</evidence>
<dbReference type="SUPFAM" id="SSF49265">
    <property type="entry name" value="Fibronectin type III"/>
    <property type="match status" value="1"/>
</dbReference>
<keyword evidence="8" id="KW-0732">Signal</keyword>
<dbReference type="Pfam" id="PF00082">
    <property type="entry name" value="Peptidase_S8"/>
    <property type="match status" value="1"/>
</dbReference>
<evidence type="ECO:0000256" key="6">
    <source>
        <dbReference type="PROSITE-ProRule" id="PRU01240"/>
    </source>
</evidence>
<dbReference type="Proteomes" id="UP001524502">
    <property type="component" value="Unassembled WGS sequence"/>
</dbReference>
<dbReference type="SMART" id="SM00635">
    <property type="entry name" value="BID_2"/>
    <property type="match status" value="1"/>
</dbReference>
<evidence type="ECO:0000256" key="3">
    <source>
        <dbReference type="ARBA" id="ARBA00022670"/>
    </source>
</evidence>
<dbReference type="InterPro" id="IPR013783">
    <property type="entry name" value="Ig-like_fold"/>
</dbReference>
<dbReference type="Gene3D" id="3.40.50.200">
    <property type="entry name" value="Peptidase S8/S53 domain"/>
    <property type="match status" value="1"/>
</dbReference>
<feature type="active site" description="Charge relay system" evidence="6">
    <location>
        <position position="181"/>
    </location>
</feature>
<dbReference type="Pfam" id="PF22148">
    <property type="entry name" value="Fervidolysin_NPro-like"/>
    <property type="match status" value="1"/>
</dbReference>
<protein>
    <submittedName>
        <fullName evidence="10">S8 family serine peptidase</fullName>
    </submittedName>
</protein>
<dbReference type="InterPro" id="IPR008964">
    <property type="entry name" value="Invasin/intimin_cell_adhesion"/>
</dbReference>
<dbReference type="SUPFAM" id="SSF52743">
    <property type="entry name" value="Subtilisin-like"/>
    <property type="match status" value="1"/>
</dbReference>
<dbReference type="Gene3D" id="2.60.40.10">
    <property type="entry name" value="Immunoglobulins"/>
    <property type="match status" value="1"/>
</dbReference>
<feature type="domain" description="Fibronectin type-III" evidence="9">
    <location>
        <begin position="605"/>
        <end position="699"/>
    </location>
</feature>
<name>A0ABT1RRZ2_9FIRM</name>
<feature type="chain" id="PRO_5046270432" evidence="8">
    <location>
        <begin position="29"/>
        <end position="699"/>
    </location>
</feature>
<dbReference type="PROSITE" id="PS51892">
    <property type="entry name" value="SUBTILASE"/>
    <property type="match status" value="1"/>
</dbReference>
<dbReference type="InterPro" id="IPR003961">
    <property type="entry name" value="FN3_dom"/>
</dbReference>
<keyword evidence="5 6" id="KW-0720">Serine protease</keyword>
<dbReference type="Gene3D" id="2.60.40.1080">
    <property type="match status" value="1"/>
</dbReference>
<dbReference type="InterPro" id="IPR013378">
    <property type="entry name" value="InlB-like_B-rpt"/>
</dbReference>
<feature type="active site" description="Charge relay system" evidence="6">
    <location>
        <position position="218"/>
    </location>
</feature>
<evidence type="ECO:0000256" key="5">
    <source>
        <dbReference type="ARBA" id="ARBA00022825"/>
    </source>
</evidence>
<keyword evidence="4 6" id="KW-0378">Hydrolase</keyword>
<dbReference type="Pfam" id="PF02368">
    <property type="entry name" value="Big_2"/>
    <property type="match status" value="1"/>
</dbReference>
<dbReference type="RefSeq" id="WP_256133133.1">
    <property type="nucleotide sequence ID" value="NZ_JANFXK010000018.1"/>
</dbReference>
<keyword evidence="3 6" id="KW-0645">Protease</keyword>
<evidence type="ECO:0000313" key="10">
    <source>
        <dbReference type="EMBL" id="MCQ4637943.1"/>
    </source>
</evidence>